<dbReference type="InterPro" id="IPR050079">
    <property type="entry name" value="DEAD_box_RNA_helicase"/>
</dbReference>
<evidence type="ECO:0000256" key="7">
    <source>
        <dbReference type="ARBA" id="ARBA00038437"/>
    </source>
</evidence>
<name>B0TQ71_SHEHH</name>
<keyword evidence="4 11" id="KW-0378">Hydrolase</keyword>
<dbReference type="eggNOG" id="COG0513">
    <property type="taxonomic scope" value="Bacteria"/>
</dbReference>
<proteinExistence type="inferred from homology"/>
<dbReference type="PANTHER" id="PTHR47959">
    <property type="entry name" value="ATP-DEPENDENT RNA HELICASE RHLE-RELATED"/>
    <property type="match status" value="1"/>
</dbReference>
<evidence type="ECO:0000256" key="3">
    <source>
        <dbReference type="ARBA" id="ARBA00022741"/>
    </source>
</evidence>
<evidence type="ECO:0000256" key="2">
    <source>
        <dbReference type="ARBA" id="ARBA00022490"/>
    </source>
</evidence>
<evidence type="ECO:0000259" key="13">
    <source>
        <dbReference type="PROSITE" id="PS51192"/>
    </source>
</evidence>
<dbReference type="InterPro" id="IPR011545">
    <property type="entry name" value="DEAD/DEAH_box_helicase_dom"/>
</dbReference>
<dbReference type="PROSITE" id="PS51195">
    <property type="entry name" value="Q_MOTIF"/>
    <property type="match status" value="1"/>
</dbReference>
<gene>
    <name evidence="16" type="ordered locus">Shal_3116</name>
</gene>
<dbReference type="AlphaFoldDB" id="B0TQ71"/>
<dbReference type="Gene3D" id="3.40.50.300">
    <property type="entry name" value="P-loop containing nucleotide triphosphate hydrolases"/>
    <property type="match status" value="2"/>
</dbReference>
<keyword evidence="5 11" id="KW-0347">Helicase</keyword>
<keyword evidence="2" id="KW-0963">Cytoplasm</keyword>
<dbReference type="InterPro" id="IPR014014">
    <property type="entry name" value="RNA_helicase_DEAD_Q_motif"/>
</dbReference>
<evidence type="ECO:0000256" key="10">
    <source>
        <dbReference type="PROSITE-ProRule" id="PRU00552"/>
    </source>
</evidence>
<dbReference type="Pfam" id="PF00270">
    <property type="entry name" value="DEAD"/>
    <property type="match status" value="1"/>
</dbReference>
<dbReference type="Proteomes" id="UP000001317">
    <property type="component" value="Chromosome"/>
</dbReference>
<sequence length="437" mass="47957">MLRLVPQNSTTILSFLCLKSRNTIVSFSSLSLSEKLLSVVAQKGYQQPTAIQAEAIPAILAGRDIMASAQTGTGKTAAFTLPLLQRLIDKSSSDEQSKAKRASVLVLAPTRELAVQVNTNVSQYAVNTDVSSIVIYGGVSIDAQATKLAAGVDVIVATPGRLLDHVRRGTLNLSDIEYLVFDEADRMLDMGFMDEINAILKQLPAKRQTLLFSATFSSAIFELSKKLLQKPLRIEVDKANSAANSIEQVVYAVDSERKTELLCHLINKSAWQQVLVFSRKKQTADLIAQKMLAAGIEAKAFHGDLGQGAREQVLNDFKQGKIKALVATDVAARGLDIVELKVVVNYEIPFVAEDYVHRIGRTGRAGNTGKAITLYSEDDALLLEEVESVIDKRLPQQWLEGFEPDLTKLEPVTRKNSKAAQRQRAKKRALGADKRRR</sequence>
<dbReference type="CDD" id="cd00268">
    <property type="entry name" value="DEADc"/>
    <property type="match status" value="1"/>
</dbReference>
<dbReference type="STRING" id="458817.Shal_3116"/>
<evidence type="ECO:0000313" key="16">
    <source>
        <dbReference type="EMBL" id="ABZ77663.1"/>
    </source>
</evidence>
<keyword evidence="17" id="KW-1185">Reference proteome</keyword>
<evidence type="ECO:0000259" key="14">
    <source>
        <dbReference type="PROSITE" id="PS51194"/>
    </source>
</evidence>
<keyword evidence="3 11" id="KW-0547">Nucleotide-binding</keyword>
<evidence type="ECO:0000256" key="8">
    <source>
        <dbReference type="ARBA" id="ARBA00047984"/>
    </source>
</evidence>
<dbReference type="InterPro" id="IPR001650">
    <property type="entry name" value="Helicase_C-like"/>
</dbReference>
<dbReference type="PROSITE" id="PS51194">
    <property type="entry name" value="HELICASE_CTER"/>
    <property type="match status" value="1"/>
</dbReference>
<dbReference type="GO" id="GO:0003676">
    <property type="term" value="F:nucleic acid binding"/>
    <property type="evidence" value="ECO:0007669"/>
    <property type="project" value="InterPro"/>
</dbReference>
<dbReference type="SMART" id="SM00490">
    <property type="entry name" value="HELICc"/>
    <property type="match status" value="1"/>
</dbReference>
<feature type="domain" description="Helicase C-terminal" evidence="14">
    <location>
        <begin position="245"/>
        <end position="410"/>
    </location>
</feature>
<evidence type="ECO:0000256" key="4">
    <source>
        <dbReference type="ARBA" id="ARBA00022801"/>
    </source>
</evidence>
<dbReference type="GO" id="GO:0042255">
    <property type="term" value="P:ribosome assembly"/>
    <property type="evidence" value="ECO:0007669"/>
    <property type="project" value="UniProtKB-ARBA"/>
</dbReference>
<evidence type="ECO:0000256" key="12">
    <source>
        <dbReference type="SAM" id="MobiDB-lite"/>
    </source>
</evidence>
<organism evidence="16 17">
    <name type="scientific">Shewanella halifaxensis (strain HAW-EB4)</name>
    <dbReference type="NCBI Taxonomy" id="458817"/>
    <lineage>
        <taxon>Bacteria</taxon>
        <taxon>Pseudomonadati</taxon>
        <taxon>Pseudomonadota</taxon>
        <taxon>Gammaproteobacteria</taxon>
        <taxon>Alteromonadales</taxon>
        <taxon>Shewanellaceae</taxon>
        <taxon>Shewanella</taxon>
    </lineage>
</organism>
<evidence type="ECO:0000256" key="9">
    <source>
        <dbReference type="ARBA" id="ARBA00074363"/>
    </source>
</evidence>
<dbReference type="EMBL" id="CP000931">
    <property type="protein sequence ID" value="ABZ77663.1"/>
    <property type="molecule type" value="Genomic_DNA"/>
</dbReference>
<evidence type="ECO:0000256" key="6">
    <source>
        <dbReference type="ARBA" id="ARBA00022840"/>
    </source>
</evidence>
<evidence type="ECO:0000313" key="17">
    <source>
        <dbReference type="Proteomes" id="UP000001317"/>
    </source>
</evidence>
<dbReference type="EC" id="3.6.4.13" evidence="1"/>
<comment type="similarity">
    <text evidence="7 11">Belongs to the DEAD box helicase family.</text>
</comment>
<feature type="domain" description="DEAD-box RNA helicase Q" evidence="15">
    <location>
        <begin position="25"/>
        <end position="53"/>
    </location>
</feature>
<dbReference type="CDD" id="cd18787">
    <property type="entry name" value="SF2_C_DEAD"/>
    <property type="match status" value="1"/>
</dbReference>
<dbReference type="GO" id="GO:0005829">
    <property type="term" value="C:cytosol"/>
    <property type="evidence" value="ECO:0007669"/>
    <property type="project" value="TreeGrafter"/>
</dbReference>
<dbReference type="GO" id="GO:0003724">
    <property type="term" value="F:RNA helicase activity"/>
    <property type="evidence" value="ECO:0007669"/>
    <property type="project" value="UniProtKB-EC"/>
</dbReference>
<feature type="region of interest" description="Disordered" evidence="12">
    <location>
        <begin position="409"/>
        <end position="437"/>
    </location>
</feature>
<dbReference type="Pfam" id="PF00271">
    <property type="entry name" value="Helicase_C"/>
    <property type="match status" value="1"/>
</dbReference>
<dbReference type="KEGG" id="shl:Shal_3116"/>
<accession>B0TQ71</accession>
<dbReference type="SMART" id="SM00487">
    <property type="entry name" value="DEXDc"/>
    <property type="match status" value="1"/>
</dbReference>
<dbReference type="GO" id="GO:0009266">
    <property type="term" value="P:response to temperature stimulus"/>
    <property type="evidence" value="ECO:0007669"/>
    <property type="project" value="UniProtKB-ARBA"/>
</dbReference>
<evidence type="ECO:0000256" key="5">
    <source>
        <dbReference type="ARBA" id="ARBA00022806"/>
    </source>
</evidence>
<evidence type="ECO:0000259" key="15">
    <source>
        <dbReference type="PROSITE" id="PS51195"/>
    </source>
</evidence>
<dbReference type="InterPro" id="IPR027417">
    <property type="entry name" value="P-loop_NTPase"/>
</dbReference>
<reference evidence="16" key="1">
    <citation type="submission" date="2008-01" db="EMBL/GenBank/DDBJ databases">
        <title>Complete sequence of Shewanella halifaxensis HAW-EB4.</title>
        <authorList>
            <consortium name="US DOE Joint Genome Institute"/>
            <person name="Copeland A."/>
            <person name="Lucas S."/>
            <person name="Lapidus A."/>
            <person name="Glavina del Rio T."/>
            <person name="Dalin E."/>
            <person name="Tice H."/>
            <person name="Bruce D."/>
            <person name="Goodwin L."/>
            <person name="Pitluck S."/>
            <person name="Sims D."/>
            <person name="Brettin T."/>
            <person name="Detter J.C."/>
            <person name="Han C."/>
            <person name="Kuske C.R."/>
            <person name="Schmutz J."/>
            <person name="Larimer F."/>
            <person name="Land M."/>
            <person name="Hauser L."/>
            <person name="Kyrpides N."/>
            <person name="Kim E."/>
            <person name="Zhao J.-S."/>
            <person name="Richardson P."/>
        </authorList>
    </citation>
    <scope>NUCLEOTIDE SEQUENCE [LARGE SCALE GENOMIC DNA]</scope>
    <source>
        <strain evidence="16">HAW-EB4</strain>
    </source>
</reference>
<protein>
    <recommendedName>
        <fullName evidence="9">DEAD-box ATP-dependent RNA helicase RhpA</fullName>
        <ecNumber evidence="1">3.6.4.13</ecNumber>
    </recommendedName>
</protein>
<comment type="catalytic activity">
    <reaction evidence="8">
        <text>ATP + H2O = ADP + phosphate + H(+)</text>
        <dbReference type="Rhea" id="RHEA:13065"/>
        <dbReference type="ChEBI" id="CHEBI:15377"/>
        <dbReference type="ChEBI" id="CHEBI:15378"/>
        <dbReference type="ChEBI" id="CHEBI:30616"/>
        <dbReference type="ChEBI" id="CHEBI:43474"/>
        <dbReference type="ChEBI" id="CHEBI:456216"/>
        <dbReference type="EC" id="3.6.4.13"/>
    </reaction>
</comment>
<dbReference type="PROSITE" id="PS51192">
    <property type="entry name" value="HELICASE_ATP_BIND_1"/>
    <property type="match status" value="1"/>
</dbReference>
<dbReference type="HOGENOM" id="CLU_003041_28_3_6"/>
<feature type="compositionally biased region" description="Basic residues" evidence="12">
    <location>
        <begin position="415"/>
        <end position="429"/>
    </location>
</feature>
<dbReference type="InterPro" id="IPR044742">
    <property type="entry name" value="DEAD/DEAH_RhlB"/>
</dbReference>
<evidence type="ECO:0000256" key="11">
    <source>
        <dbReference type="RuleBase" id="RU000492"/>
    </source>
</evidence>
<dbReference type="PANTHER" id="PTHR47959:SF7">
    <property type="entry name" value="ATP-DEPENDENT RNA HELICASE DEAD BOX FAMILY"/>
    <property type="match status" value="1"/>
</dbReference>
<feature type="short sequence motif" description="Q motif" evidence="10">
    <location>
        <begin position="25"/>
        <end position="53"/>
    </location>
</feature>
<dbReference type="InterPro" id="IPR014001">
    <property type="entry name" value="Helicase_ATP-bd"/>
</dbReference>
<dbReference type="GO" id="GO:0016787">
    <property type="term" value="F:hydrolase activity"/>
    <property type="evidence" value="ECO:0007669"/>
    <property type="project" value="UniProtKB-KW"/>
</dbReference>
<evidence type="ECO:0000256" key="1">
    <source>
        <dbReference type="ARBA" id="ARBA00012552"/>
    </source>
</evidence>
<dbReference type="FunFam" id="3.40.50.300:FF:000108">
    <property type="entry name" value="ATP-dependent RNA helicase RhlE"/>
    <property type="match status" value="1"/>
</dbReference>
<dbReference type="SUPFAM" id="SSF52540">
    <property type="entry name" value="P-loop containing nucleoside triphosphate hydrolases"/>
    <property type="match status" value="1"/>
</dbReference>
<feature type="domain" description="Helicase ATP-binding" evidence="13">
    <location>
        <begin position="56"/>
        <end position="234"/>
    </location>
</feature>
<dbReference type="InterPro" id="IPR000629">
    <property type="entry name" value="RNA-helicase_DEAD-box_CS"/>
</dbReference>
<dbReference type="GO" id="GO:0005524">
    <property type="term" value="F:ATP binding"/>
    <property type="evidence" value="ECO:0007669"/>
    <property type="project" value="UniProtKB-KW"/>
</dbReference>
<keyword evidence="6 11" id="KW-0067">ATP-binding</keyword>
<dbReference type="PROSITE" id="PS00039">
    <property type="entry name" value="DEAD_ATP_HELICASE"/>
    <property type="match status" value="1"/>
</dbReference>